<proteinExistence type="predicted"/>
<organism evidence="1 2">
    <name type="scientific">Rickenella mellea</name>
    <dbReference type="NCBI Taxonomy" id="50990"/>
    <lineage>
        <taxon>Eukaryota</taxon>
        <taxon>Fungi</taxon>
        <taxon>Dikarya</taxon>
        <taxon>Basidiomycota</taxon>
        <taxon>Agaricomycotina</taxon>
        <taxon>Agaricomycetes</taxon>
        <taxon>Hymenochaetales</taxon>
        <taxon>Rickenellaceae</taxon>
        <taxon>Rickenella</taxon>
    </lineage>
</organism>
<dbReference type="OrthoDB" id="2748942at2759"/>
<dbReference type="AlphaFoldDB" id="A0A4Y7PUY4"/>
<evidence type="ECO:0000313" key="1">
    <source>
        <dbReference type="EMBL" id="TDL18945.1"/>
    </source>
</evidence>
<name>A0A4Y7PUY4_9AGAM</name>
<evidence type="ECO:0000313" key="2">
    <source>
        <dbReference type="Proteomes" id="UP000294933"/>
    </source>
</evidence>
<reference evidence="1 2" key="1">
    <citation type="submission" date="2018-06" db="EMBL/GenBank/DDBJ databases">
        <title>A transcriptomic atlas of mushroom development highlights an independent origin of complex multicellularity.</title>
        <authorList>
            <consortium name="DOE Joint Genome Institute"/>
            <person name="Krizsan K."/>
            <person name="Almasi E."/>
            <person name="Merenyi Z."/>
            <person name="Sahu N."/>
            <person name="Viragh M."/>
            <person name="Koszo T."/>
            <person name="Mondo S."/>
            <person name="Kiss B."/>
            <person name="Balint B."/>
            <person name="Kues U."/>
            <person name="Barry K."/>
            <person name="Hegedus J.C."/>
            <person name="Henrissat B."/>
            <person name="Johnson J."/>
            <person name="Lipzen A."/>
            <person name="Ohm R."/>
            <person name="Nagy I."/>
            <person name="Pangilinan J."/>
            <person name="Yan J."/>
            <person name="Xiong Y."/>
            <person name="Grigoriev I.V."/>
            <person name="Hibbett D.S."/>
            <person name="Nagy L.G."/>
        </authorList>
    </citation>
    <scope>NUCLEOTIDE SEQUENCE [LARGE SCALE GENOMIC DNA]</scope>
    <source>
        <strain evidence="1 2">SZMC22713</strain>
    </source>
</reference>
<keyword evidence="2" id="KW-1185">Reference proteome</keyword>
<dbReference type="EMBL" id="ML170202">
    <property type="protein sequence ID" value="TDL18945.1"/>
    <property type="molecule type" value="Genomic_DNA"/>
</dbReference>
<dbReference type="VEuPathDB" id="FungiDB:BD410DRAFT_727879"/>
<gene>
    <name evidence="1" type="ORF">BD410DRAFT_727879</name>
</gene>
<dbReference type="Proteomes" id="UP000294933">
    <property type="component" value="Unassembled WGS sequence"/>
</dbReference>
<accession>A0A4Y7PUY4</accession>
<sequence length="58" mass="6797">IHCVNPKCKFSPNHPIDCLPPYCLRTCWQCRQYPQNYAPQIDGYCPTCANKRGVNQRR</sequence>
<protein>
    <submittedName>
        <fullName evidence="1">Uncharacterized protein</fullName>
    </submittedName>
</protein>
<feature type="non-terminal residue" evidence="1">
    <location>
        <position position="1"/>
    </location>
</feature>